<proteinExistence type="predicted"/>
<dbReference type="PANTHER" id="PTHR11717:SF31">
    <property type="entry name" value="LOW MOLECULAR WEIGHT PROTEIN-TYROSINE-PHOSPHATASE ETP-RELATED"/>
    <property type="match status" value="1"/>
</dbReference>
<evidence type="ECO:0000313" key="2">
    <source>
        <dbReference type="EMBL" id="MVT25865.1"/>
    </source>
</evidence>
<keyword evidence="3" id="KW-1185">Reference proteome</keyword>
<dbReference type="InterPro" id="IPR023485">
    <property type="entry name" value="Ptyr_pPase"/>
</dbReference>
<dbReference type="RefSeq" id="WP_157322243.1">
    <property type="nucleotide sequence ID" value="NZ_BMFX01000001.1"/>
</dbReference>
<dbReference type="PANTHER" id="PTHR11717">
    <property type="entry name" value="LOW MOLECULAR WEIGHT PROTEIN TYROSINE PHOSPHATASE"/>
    <property type="match status" value="1"/>
</dbReference>
<sequence>MSAQFTILTVCTGNICRSPAMERLLAHLFRDEPGIEVISGGTYAHDGEDMQEPMKRRIAEYGAETADFTAEQVTPEMIDRADLILAATGVHVRDMLAEVPQAREKIFTHIKFGHLLEDVGQAAQGGSTVEKLAALVTVLDRARREAGAADEEDVVDPYMLPESVFDESFQQIREPVEKLAEVLGLQEQLSEQ</sequence>
<dbReference type="OrthoDB" id="9784339at2"/>
<evidence type="ECO:0000259" key="1">
    <source>
        <dbReference type="SMART" id="SM00226"/>
    </source>
</evidence>
<feature type="domain" description="Phosphotyrosine protein phosphatase I" evidence="1">
    <location>
        <begin position="5"/>
        <end position="182"/>
    </location>
</feature>
<name>A0A7K1UHB0_9MICC</name>
<dbReference type="SUPFAM" id="SSF52788">
    <property type="entry name" value="Phosphotyrosine protein phosphatases I"/>
    <property type="match status" value="1"/>
</dbReference>
<dbReference type="AlphaFoldDB" id="A0A7K1UHB0"/>
<dbReference type="SMART" id="SM00226">
    <property type="entry name" value="LMWPc"/>
    <property type="match status" value="1"/>
</dbReference>
<dbReference type="EMBL" id="WRPM01000038">
    <property type="protein sequence ID" value="MVT25865.1"/>
    <property type="molecule type" value="Genomic_DNA"/>
</dbReference>
<dbReference type="Pfam" id="PF01451">
    <property type="entry name" value="LMWPc"/>
    <property type="match status" value="1"/>
</dbReference>
<organism evidence="2 3">
    <name type="scientific">Nesterenkonia alkaliphila</name>
    <dbReference type="NCBI Taxonomy" id="1463631"/>
    <lineage>
        <taxon>Bacteria</taxon>
        <taxon>Bacillati</taxon>
        <taxon>Actinomycetota</taxon>
        <taxon>Actinomycetes</taxon>
        <taxon>Micrococcales</taxon>
        <taxon>Micrococcaceae</taxon>
        <taxon>Nesterenkonia</taxon>
    </lineage>
</organism>
<dbReference type="InterPro" id="IPR036196">
    <property type="entry name" value="Ptyr_pPase_sf"/>
</dbReference>
<dbReference type="Proteomes" id="UP000460157">
    <property type="component" value="Unassembled WGS sequence"/>
</dbReference>
<dbReference type="GO" id="GO:0004725">
    <property type="term" value="F:protein tyrosine phosphatase activity"/>
    <property type="evidence" value="ECO:0007669"/>
    <property type="project" value="TreeGrafter"/>
</dbReference>
<comment type="caution">
    <text evidence="2">The sequence shown here is derived from an EMBL/GenBank/DDBJ whole genome shotgun (WGS) entry which is preliminary data.</text>
</comment>
<reference evidence="2 3" key="1">
    <citation type="submission" date="2019-12" db="EMBL/GenBank/DDBJ databases">
        <title>Nesterenkonia muleiensis sp. nov., a novel actinobacterium isolated from sap of Populus euphratica.</title>
        <authorList>
            <person name="Wang R."/>
        </authorList>
    </citation>
    <scope>NUCLEOTIDE SEQUENCE [LARGE SCALE GENOMIC DNA]</scope>
    <source>
        <strain evidence="2 3">F10</strain>
    </source>
</reference>
<gene>
    <name evidence="2" type="ORF">GNZ21_05740</name>
</gene>
<accession>A0A7K1UHB0</accession>
<dbReference type="Gene3D" id="3.40.50.2300">
    <property type="match status" value="1"/>
</dbReference>
<protein>
    <recommendedName>
        <fullName evidence="1">Phosphotyrosine protein phosphatase I domain-containing protein</fullName>
    </recommendedName>
</protein>
<evidence type="ECO:0000313" key="3">
    <source>
        <dbReference type="Proteomes" id="UP000460157"/>
    </source>
</evidence>
<dbReference type="InterPro" id="IPR050438">
    <property type="entry name" value="LMW_PTPase"/>
</dbReference>